<keyword evidence="1" id="KW-0732">Signal</keyword>
<dbReference type="GO" id="GO:0016787">
    <property type="term" value="F:hydrolase activity"/>
    <property type="evidence" value="ECO:0007669"/>
    <property type="project" value="UniProtKB-KW"/>
</dbReference>
<name>A0A6N2UWW8_9FIRM</name>
<dbReference type="SUPFAM" id="SSF63817">
    <property type="entry name" value="Sortase"/>
    <property type="match status" value="1"/>
</dbReference>
<dbReference type="InterPro" id="IPR023365">
    <property type="entry name" value="Sortase_dom-sf"/>
</dbReference>
<dbReference type="Gene3D" id="2.40.260.10">
    <property type="entry name" value="Sortase"/>
    <property type="match status" value="1"/>
</dbReference>
<dbReference type="AlphaFoldDB" id="A0A6N2UWW8"/>
<feature type="signal peptide" evidence="1">
    <location>
        <begin position="1"/>
        <end position="25"/>
    </location>
</feature>
<gene>
    <name evidence="2" type="ORF">CNLFYP112_02355</name>
</gene>
<protein>
    <submittedName>
        <fullName evidence="2">Sortase family protein</fullName>
    </submittedName>
</protein>
<organism evidence="2">
    <name type="scientific">[Clostridium] nexile</name>
    <dbReference type="NCBI Taxonomy" id="29361"/>
    <lineage>
        <taxon>Bacteria</taxon>
        <taxon>Bacillati</taxon>
        <taxon>Bacillota</taxon>
        <taxon>Clostridia</taxon>
        <taxon>Lachnospirales</taxon>
        <taxon>Lachnospiraceae</taxon>
        <taxon>Tyzzerella</taxon>
    </lineage>
</organism>
<evidence type="ECO:0000256" key="1">
    <source>
        <dbReference type="SAM" id="SignalP"/>
    </source>
</evidence>
<accession>A0A6N2UWW8</accession>
<sequence length="262" mass="29117">MKKRTKSRIAFAASAVFLLSAAAMFAFLLYCRQAAHTPPSPDAAHESMVEDGDGFPAVDWDYWQDINPDVIGWVTIPGTTVDSPILQAHGDAPGYYLKHDVYGNYNPAGAIYLDADCEELGLSSRNAVILGHHFWNDKKVAPMGTVADYKDEDFAREHARVLIQTPTSKMTYEARFAQIVNGRERNKRIDFEGEADFRAWYGESRANAAMVLDVETEPGQVISLVTCSYNIWVDNERTVLVTSMQETAKNQAENTQIAPDAS</sequence>
<proteinExistence type="predicted"/>
<dbReference type="CDD" id="cd05826">
    <property type="entry name" value="Sortase_B"/>
    <property type="match status" value="1"/>
</dbReference>
<feature type="chain" id="PRO_5039541722" evidence="1">
    <location>
        <begin position="26"/>
        <end position="262"/>
    </location>
</feature>
<dbReference type="EMBL" id="CACRTG010000021">
    <property type="protein sequence ID" value="VYT22619.1"/>
    <property type="molecule type" value="Genomic_DNA"/>
</dbReference>
<reference evidence="2" key="1">
    <citation type="submission" date="2019-11" db="EMBL/GenBank/DDBJ databases">
        <authorList>
            <person name="Feng L."/>
        </authorList>
    </citation>
    <scope>NUCLEOTIDE SEQUENCE</scope>
    <source>
        <strain evidence="2">CnexileLFYP112</strain>
    </source>
</reference>
<evidence type="ECO:0000313" key="2">
    <source>
        <dbReference type="EMBL" id="VYT22619.1"/>
    </source>
</evidence>
<dbReference type="InterPro" id="IPR009835">
    <property type="entry name" value="SrtB"/>
</dbReference>